<protein>
    <submittedName>
        <fullName evidence="2">Uncharacterized protein</fullName>
    </submittedName>
</protein>
<evidence type="ECO:0000256" key="1">
    <source>
        <dbReference type="SAM" id="Coils"/>
    </source>
</evidence>
<gene>
    <name evidence="2" type="ORF">UX87_C0011G0002</name>
</gene>
<feature type="coiled-coil region" evidence="1">
    <location>
        <begin position="85"/>
        <end position="112"/>
    </location>
</feature>
<keyword evidence="1" id="KW-0175">Coiled coil</keyword>
<dbReference type="EMBL" id="LCNV01000011">
    <property type="protein sequence ID" value="KKU64170.1"/>
    <property type="molecule type" value="Genomic_DNA"/>
</dbReference>
<organism evidence="2 3">
    <name type="scientific">Candidatus Amesbacteria bacterium GW2011_GWA1_47_16</name>
    <dbReference type="NCBI Taxonomy" id="1618353"/>
    <lineage>
        <taxon>Bacteria</taxon>
        <taxon>Candidatus Amesiibacteriota</taxon>
    </lineage>
</organism>
<evidence type="ECO:0000313" key="3">
    <source>
        <dbReference type="Proteomes" id="UP000034364"/>
    </source>
</evidence>
<proteinExistence type="predicted"/>
<accession>A0A0G1V2I9</accession>
<dbReference type="AlphaFoldDB" id="A0A0G1V2I9"/>
<reference evidence="2 3" key="1">
    <citation type="journal article" date="2015" name="Nature">
        <title>rRNA introns, odd ribosomes, and small enigmatic genomes across a large radiation of phyla.</title>
        <authorList>
            <person name="Brown C.T."/>
            <person name="Hug L.A."/>
            <person name="Thomas B.C."/>
            <person name="Sharon I."/>
            <person name="Castelle C.J."/>
            <person name="Singh A."/>
            <person name="Wilkins M.J."/>
            <person name="Williams K.H."/>
            <person name="Banfield J.F."/>
        </authorList>
    </citation>
    <scope>NUCLEOTIDE SEQUENCE [LARGE SCALE GENOMIC DNA]</scope>
</reference>
<dbReference type="Proteomes" id="UP000034364">
    <property type="component" value="Unassembled WGS sequence"/>
</dbReference>
<name>A0A0G1V2I9_9BACT</name>
<comment type="caution">
    <text evidence="2">The sequence shown here is derived from an EMBL/GenBank/DDBJ whole genome shotgun (WGS) entry which is preliminary data.</text>
</comment>
<evidence type="ECO:0000313" key="2">
    <source>
        <dbReference type="EMBL" id="KKU64170.1"/>
    </source>
</evidence>
<sequence length="143" mass="16152">MADVVEGEVVDSSAGQVSLTVDLTGLINSHIDQLEHHRSQMGELREMLDSVFQNEPTYQAHDAAVKEASKVRGNTKKQLQKQPQVQDLINRIQDHKSHMKELKTALSDYLQEYARSTGSRTFETTDGQLREIVYDARLVKAKT</sequence>
<dbReference type="PATRIC" id="fig|1618353.3.peg.466"/>